<evidence type="ECO:0000313" key="3">
    <source>
        <dbReference type="Proteomes" id="UP000789759"/>
    </source>
</evidence>
<dbReference type="EMBL" id="CAJVQA010073644">
    <property type="protein sequence ID" value="CAG8834508.1"/>
    <property type="molecule type" value="Genomic_DNA"/>
</dbReference>
<dbReference type="Proteomes" id="UP000789759">
    <property type="component" value="Unassembled WGS sequence"/>
</dbReference>
<evidence type="ECO:0000313" key="2">
    <source>
        <dbReference type="EMBL" id="CAG8834508.1"/>
    </source>
</evidence>
<feature type="non-terminal residue" evidence="2">
    <location>
        <position position="69"/>
    </location>
</feature>
<feature type="coiled-coil region" evidence="1">
    <location>
        <begin position="17"/>
        <end position="44"/>
    </location>
</feature>
<feature type="non-terminal residue" evidence="2">
    <location>
        <position position="1"/>
    </location>
</feature>
<comment type="caution">
    <text evidence="2">The sequence shown here is derived from an EMBL/GenBank/DDBJ whole genome shotgun (WGS) entry which is preliminary data.</text>
</comment>
<protein>
    <submittedName>
        <fullName evidence="2">2735_t:CDS:1</fullName>
    </submittedName>
</protein>
<dbReference type="AlphaFoldDB" id="A0A9N9PL75"/>
<keyword evidence="1" id="KW-0175">Coiled coil</keyword>
<proteinExistence type="predicted"/>
<gene>
    <name evidence="2" type="ORF">CPELLU_LOCUS21118</name>
</gene>
<sequence>DSNETGIRVGKAERFMLENLNEVCDNWNKKVNEFRMLMKEAEQSEKFNETHLKTCDQRQDDTKRKAIIK</sequence>
<evidence type="ECO:0000256" key="1">
    <source>
        <dbReference type="SAM" id="Coils"/>
    </source>
</evidence>
<organism evidence="2 3">
    <name type="scientific">Cetraspora pellucida</name>
    <dbReference type="NCBI Taxonomy" id="1433469"/>
    <lineage>
        <taxon>Eukaryota</taxon>
        <taxon>Fungi</taxon>
        <taxon>Fungi incertae sedis</taxon>
        <taxon>Mucoromycota</taxon>
        <taxon>Glomeromycotina</taxon>
        <taxon>Glomeromycetes</taxon>
        <taxon>Diversisporales</taxon>
        <taxon>Gigasporaceae</taxon>
        <taxon>Cetraspora</taxon>
    </lineage>
</organism>
<name>A0A9N9PL75_9GLOM</name>
<keyword evidence="3" id="KW-1185">Reference proteome</keyword>
<reference evidence="2" key="1">
    <citation type="submission" date="2021-06" db="EMBL/GenBank/DDBJ databases">
        <authorList>
            <person name="Kallberg Y."/>
            <person name="Tangrot J."/>
            <person name="Rosling A."/>
        </authorList>
    </citation>
    <scope>NUCLEOTIDE SEQUENCE</scope>
    <source>
        <strain evidence="2">FL966</strain>
    </source>
</reference>
<accession>A0A9N9PL75</accession>